<dbReference type="SUPFAM" id="SSF49785">
    <property type="entry name" value="Galactose-binding domain-like"/>
    <property type="match status" value="1"/>
</dbReference>
<accession>A0AAX6DSZ5</accession>
<dbReference type="EMBL" id="JANAVB010042020">
    <property type="protein sequence ID" value="KAJ6794868.1"/>
    <property type="molecule type" value="Genomic_DNA"/>
</dbReference>
<dbReference type="PANTHER" id="PTHR15020">
    <property type="entry name" value="FLAVIN REDUCTASE-RELATED"/>
    <property type="match status" value="1"/>
</dbReference>
<feature type="domain" description="NAD(P)-binding" evidence="3">
    <location>
        <begin position="137"/>
        <end position="227"/>
    </location>
</feature>
<dbReference type="Pfam" id="PF08547">
    <property type="entry name" value="CIA30"/>
    <property type="match status" value="1"/>
</dbReference>
<evidence type="ECO:0008006" key="6">
    <source>
        <dbReference type="Google" id="ProtNLM"/>
    </source>
</evidence>
<feature type="domain" description="NAD(P)-binding" evidence="3">
    <location>
        <begin position="437"/>
        <end position="518"/>
    </location>
</feature>
<reference evidence="4" key="1">
    <citation type="journal article" date="2023" name="GigaByte">
        <title>Genome assembly of the bearded iris, Iris pallida Lam.</title>
        <authorList>
            <person name="Bruccoleri R.E."/>
            <person name="Oakeley E.J."/>
            <person name="Faust A.M.E."/>
            <person name="Altorfer M."/>
            <person name="Dessus-Babus S."/>
            <person name="Burckhardt D."/>
            <person name="Oertli M."/>
            <person name="Naumann U."/>
            <person name="Petersen F."/>
            <person name="Wong J."/>
        </authorList>
    </citation>
    <scope>NUCLEOTIDE SEQUENCE</scope>
    <source>
        <strain evidence="4">GSM-AAB239-AS_SAM_17_03QT</strain>
    </source>
</reference>
<keyword evidence="5" id="KW-1185">Reference proteome</keyword>
<dbReference type="Pfam" id="PF13460">
    <property type="entry name" value="NAD_binding_10"/>
    <property type="match status" value="2"/>
</dbReference>
<dbReference type="InterPro" id="IPR013857">
    <property type="entry name" value="NADH-UbQ_OxRdtase-assoc_prot30"/>
</dbReference>
<evidence type="ECO:0000259" key="3">
    <source>
        <dbReference type="Pfam" id="PF13460"/>
    </source>
</evidence>
<comment type="caution">
    <text evidence="4">The sequence shown here is derived from an EMBL/GenBank/DDBJ whole genome shotgun (WGS) entry which is preliminary data.</text>
</comment>
<dbReference type="InterPro" id="IPR008979">
    <property type="entry name" value="Galactose-bd-like_sf"/>
</dbReference>
<dbReference type="InterPro" id="IPR016040">
    <property type="entry name" value="NAD(P)-bd_dom"/>
</dbReference>
<evidence type="ECO:0000313" key="4">
    <source>
        <dbReference type="EMBL" id="KAJ6794868.1"/>
    </source>
</evidence>
<dbReference type="Proteomes" id="UP001140949">
    <property type="component" value="Unassembled WGS sequence"/>
</dbReference>
<dbReference type="PANTHER" id="PTHR15020:SF47">
    <property type="entry name" value="NAD(P)-BINDING DOMAIN-CONTAINING PROTEIN"/>
    <property type="match status" value="1"/>
</dbReference>
<sequence length="566" mass="62557">MALTKSKFLGLPLSNPTAPFRSPPHQRRPSPTLISPPRSELSDSDDKEVASSKQQQQQQKKREDSSVSITLDDVNPVGLGRKSRQIFDEVWRKFSGLGQISRIPTDEERMLDGVLIRGPMCEFTIPGAQDTTVLVVGATSRIGRIVVRKLMIRGYRVKALVRRADQDVVDMLPRSVTIVVGDVGEPSTMKTAVEGCNKIIYCATARSTITGDLNRVDYQGVCNATKAFQDYYNELAQLRAGKSSKSKLLLAKFKSEESLKGWEVRKGTYFQDVVAAKYDGGVDAKFELTETGEAVFSGYVYTRGGYVELSKRLSLPLGSTLDRYDGLVLSVGGNGRSFVLILEAGPLADTSQSKLYFARMSTKVGFCRVRVPFSSFRPVNPDDPPLDPFLVHTLTIRFEPRRQRPAEGTSANKQDLRSFKLIMEYIKALPTGQETDFILVSCTGSAIEANRREKVLKAKKAGEDSLRRSGLGYTIIRPGPLQEEPGGQRALIFDQGNRISQGISCADVADICVKALHDSTARNKSFDVCYEYVAEQGKELYELVAHIPDKANNYLTPALSVLEKNT</sequence>
<feature type="domain" description="NADH:ubiquinone oxidoreductase intermediate-associated protein 30" evidence="2">
    <location>
        <begin position="278"/>
        <end position="380"/>
    </location>
</feature>
<dbReference type="InterPro" id="IPR036291">
    <property type="entry name" value="NAD(P)-bd_dom_sf"/>
</dbReference>
<protein>
    <recommendedName>
        <fullName evidence="6">High chlorophyll fluorescence phenotype 173 protein</fullName>
    </recommendedName>
</protein>
<dbReference type="SUPFAM" id="SSF51735">
    <property type="entry name" value="NAD(P)-binding Rossmann-fold domains"/>
    <property type="match status" value="1"/>
</dbReference>
<dbReference type="AlphaFoldDB" id="A0AAX6DSZ5"/>
<reference evidence="4" key="2">
    <citation type="submission" date="2023-04" db="EMBL/GenBank/DDBJ databases">
        <authorList>
            <person name="Bruccoleri R.E."/>
            <person name="Oakeley E.J."/>
            <person name="Faust A.-M."/>
            <person name="Dessus-Babus S."/>
            <person name="Altorfer M."/>
            <person name="Burckhardt D."/>
            <person name="Oertli M."/>
            <person name="Naumann U."/>
            <person name="Petersen F."/>
            <person name="Wong J."/>
        </authorList>
    </citation>
    <scope>NUCLEOTIDE SEQUENCE</scope>
    <source>
        <strain evidence="4">GSM-AAB239-AS_SAM_17_03QT</strain>
        <tissue evidence="4">Leaf</tissue>
    </source>
</reference>
<proteinExistence type="predicted"/>
<evidence type="ECO:0000313" key="5">
    <source>
        <dbReference type="Proteomes" id="UP001140949"/>
    </source>
</evidence>
<evidence type="ECO:0000256" key="1">
    <source>
        <dbReference type="SAM" id="MobiDB-lite"/>
    </source>
</evidence>
<feature type="region of interest" description="Disordered" evidence="1">
    <location>
        <begin position="1"/>
        <end position="74"/>
    </location>
</feature>
<evidence type="ECO:0000259" key="2">
    <source>
        <dbReference type="Pfam" id="PF08547"/>
    </source>
</evidence>
<name>A0AAX6DSZ5_IRIPA</name>
<dbReference type="Gene3D" id="3.40.50.720">
    <property type="entry name" value="NAD(P)-binding Rossmann-like Domain"/>
    <property type="match status" value="2"/>
</dbReference>
<organism evidence="4 5">
    <name type="scientific">Iris pallida</name>
    <name type="common">Sweet iris</name>
    <dbReference type="NCBI Taxonomy" id="29817"/>
    <lineage>
        <taxon>Eukaryota</taxon>
        <taxon>Viridiplantae</taxon>
        <taxon>Streptophyta</taxon>
        <taxon>Embryophyta</taxon>
        <taxon>Tracheophyta</taxon>
        <taxon>Spermatophyta</taxon>
        <taxon>Magnoliopsida</taxon>
        <taxon>Liliopsida</taxon>
        <taxon>Asparagales</taxon>
        <taxon>Iridaceae</taxon>
        <taxon>Iridoideae</taxon>
        <taxon>Irideae</taxon>
        <taxon>Iris</taxon>
    </lineage>
</organism>
<gene>
    <name evidence="4" type="ORF">M6B38_228170</name>
</gene>